<organism evidence="3 4">
    <name type="scientific">Pristionchus pacificus</name>
    <name type="common">Parasitic nematode worm</name>
    <dbReference type="NCBI Taxonomy" id="54126"/>
    <lineage>
        <taxon>Eukaryota</taxon>
        <taxon>Metazoa</taxon>
        <taxon>Ecdysozoa</taxon>
        <taxon>Nematoda</taxon>
        <taxon>Chromadorea</taxon>
        <taxon>Rhabditida</taxon>
        <taxon>Rhabditina</taxon>
        <taxon>Diplogasteromorpha</taxon>
        <taxon>Diplogasteroidea</taxon>
        <taxon>Neodiplogasteridae</taxon>
        <taxon>Pristionchus</taxon>
    </lineage>
</organism>
<dbReference type="AlphaFoldDB" id="A0A454Y6T7"/>
<reference evidence="4" key="1">
    <citation type="journal article" date="2008" name="Nat. Genet.">
        <title>The Pristionchus pacificus genome provides a unique perspective on nematode lifestyle and parasitism.</title>
        <authorList>
            <person name="Dieterich C."/>
            <person name="Clifton S.W."/>
            <person name="Schuster L.N."/>
            <person name="Chinwalla A."/>
            <person name="Delehaunty K."/>
            <person name="Dinkelacker I."/>
            <person name="Fulton L."/>
            <person name="Fulton R."/>
            <person name="Godfrey J."/>
            <person name="Minx P."/>
            <person name="Mitreva M."/>
            <person name="Roeseler W."/>
            <person name="Tian H."/>
            <person name="Witte H."/>
            <person name="Yang S.P."/>
            <person name="Wilson R.K."/>
            <person name="Sommer R.J."/>
        </authorList>
    </citation>
    <scope>NUCLEOTIDE SEQUENCE [LARGE SCALE GENOMIC DNA]</scope>
    <source>
        <strain evidence="4">PS312</strain>
    </source>
</reference>
<feature type="chain" id="PRO_5044226696" evidence="2">
    <location>
        <begin position="19"/>
        <end position="189"/>
    </location>
</feature>
<feature type="compositionally biased region" description="Low complexity" evidence="1">
    <location>
        <begin position="173"/>
        <end position="189"/>
    </location>
</feature>
<dbReference type="EnsemblMetazoa" id="PPA02838.1">
    <property type="protein sequence ID" value="PPA02838.1"/>
    <property type="gene ID" value="WBGene00092392"/>
</dbReference>
<evidence type="ECO:0000256" key="2">
    <source>
        <dbReference type="SAM" id="SignalP"/>
    </source>
</evidence>
<gene>
    <name evidence="3" type="primary">WBGene00092392</name>
</gene>
<evidence type="ECO:0000256" key="1">
    <source>
        <dbReference type="SAM" id="MobiDB-lite"/>
    </source>
</evidence>
<evidence type="ECO:0000313" key="3">
    <source>
        <dbReference type="EnsemblMetazoa" id="PPA02838.1"/>
    </source>
</evidence>
<name>A0A454Y6T7_PRIPA</name>
<keyword evidence="4" id="KW-1185">Reference proteome</keyword>
<dbReference type="Proteomes" id="UP000005239">
    <property type="component" value="Unassembled WGS sequence"/>
</dbReference>
<sequence length="189" mass="18454">MFLRLLSLLALSCTIAAAADSAAGGIPNLSGNVGLTGAGYGDAYGGKVSDGVYGAGGRVGGNLGLTGLLGLGRKKRQDFGFVPFSSLNIAASKPAEPTAAPGGRRKRQATANANATATANGGNASAVASAVANAYGKRATTAAPGRKRRQIFGAMPIVPVNAPGGARPILSSPVPVATAAPTPTTGKPN</sequence>
<accession>A0A8R1U4W7</accession>
<reference evidence="3" key="2">
    <citation type="submission" date="2022-06" db="UniProtKB">
        <authorList>
            <consortium name="EnsemblMetazoa"/>
        </authorList>
    </citation>
    <scope>IDENTIFICATION</scope>
    <source>
        <strain evidence="3">PS312</strain>
    </source>
</reference>
<proteinExistence type="predicted"/>
<protein>
    <submittedName>
        <fullName evidence="3">Uncharacterized protein</fullName>
    </submittedName>
</protein>
<feature type="signal peptide" evidence="2">
    <location>
        <begin position="1"/>
        <end position="18"/>
    </location>
</feature>
<evidence type="ECO:0000313" key="4">
    <source>
        <dbReference type="Proteomes" id="UP000005239"/>
    </source>
</evidence>
<feature type="region of interest" description="Disordered" evidence="1">
    <location>
        <begin position="162"/>
        <end position="189"/>
    </location>
</feature>
<accession>A0A454Y6T7</accession>
<feature type="region of interest" description="Disordered" evidence="1">
    <location>
        <begin position="93"/>
        <end position="112"/>
    </location>
</feature>
<keyword evidence="2" id="KW-0732">Signal</keyword>